<dbReference type="SUPFAM" id="SSF103039">
    <property type="entry name" value="CheC-like"/>
    <property type="match status" value="1"/>
</dbReference>
<dbReference type="Gene3D" id="3.40.1550.10">
    <property type="entry name" value="CheC-like"/>
    <property type="match status" value="1"/>
</dbReference>
<gene>
    <name evidence="3" type="ORF">DFP95_11448</name>
</gene>
<dbReference type="Proteomes" id="UP000256869">
    <property type="component" value="Unassembled WGS sequence"/>
</dbReference>
<dbReference type="CDD" id="cd17906">
    <property type="entry name" value="CheX"/>
    <property type="match status" value="1"/>
</dbReference>
<dbReference type="AlphaFoldDB" id="A0A3D9I3B8"/>
<dbReference type="PANTHER" id="PTHR39452:SF1">
    <property type="entry name" value="CHEY-P PHOSPHATASE CHEX"/>
    <property type="match status" value="1"/>
</dbReference>
<organism evidence="3 4">
    <name type="scientific">Cohnella lupini</name>
    <dbReference type="NCBI Taxonomy" id="1294267"/>
    <lineage>
        <taxon>Bacteria</taxon>
        <taxon>Bacillati</taxon>
        <taxon>Bacillota</taxon>
        <taxon>Bacilli</taxon>
        <taxon>Bacillales</taxon>
        <taxon>Paenibacillaceae</taxon>
        <taxon>Cohnella</taxon>
    </lineage>
</organism>
<keyword evidence="4" id="KW-1185">Reference proteome</keyword>
<feature type="domain" description="CheC-like protein" evidence="2">
    <location>
        <begin position="30"/>
        <end position="64"/>
    </location>
</feature>
<dbReference type="EMBL" id="QRDY01000014">
    <property type="protein sequence ID" value="RED56273.1"/>
    <property type="molecule type" value="Genomic_DNA"/>
</dbReference>
<dbReference type="InterPro" id="IPR038756">
    <property type="entry name" value="CheX-like"/>
</dbReference>
<dbReference type="Pfam" id="PF04509">
    <property type="entry name" value="CheC"/>
    <property type="match status" value="1"/>
</dbReference>
<name>A0A3D9I3B8_9BACL</name>
<dbReference type="GO" id="GO:0006935">
    <property type="term" value="P:chemotaxis"/>
    <property type="evidence" value="ECO:0007669"/>
    <property type="project" value="UniProtKB-KW"/>
</dbReference>
<proteinExistence type="predicted"/>
<dbReference type="GO" id="GO:0016787">
    <property type="term" value="F:hydrolase activity"/>
    <property type="evidence" value="ECO:0007669"/>
    <property type="project" value="InterPro"/>
</dbReference>
<accession>A0A3D9I3B8</accession>
<evidence type="ECO:0000259" key="2">
    <source>
        <dbReference type="Pfam" id="PF04509"/>
    </source>
</evidence>
<keyword evidence="1" id="KW-0145">Chemotaxis</keyword>
<reference evidence="3 4" key="1">
    <citation type="submission" date="2018-07" db="EMBL/GenBank/DDBJ databases">
        <title>Genomic Encyclopedia of Type Strains, Phase III (KMG-III): the genomes of soil and plant-associated and newly described type strains.</title>
        <authorList>
            <person name="Whitman W."/>
        </authorList>
    </citation>
    <scope>NUCLEOTIDE SEQUENCE [LARGE SCALE GENOMIC DNA]</scope>
    <source>
        <strain evidence="3 4">CECT 8236</strain>
    </source>
</reference>
<sequence length="99" mass="10324">MYLGGSITSLLQIVSSMMGGATVTSLGALEQSAISELANMICGNAMSHFSQEGITLDITPPTVIVGTQMEISAVKMTVLSIPITLNTSDVLEMNIVFEG</sequence>
<dbReference type="InterPro" id="IPR007597">
    <property type="entry name" value="CheC"/>
</dbReference>
<dbReference type="InterPro" id="IPR028976">
    <property type="entry name" value="CheC-like_sf"/>
</dbReference>
<protein>
    <submittedName>
        <fullName evidence="3">CheC-like protein</fullName>
    </submittedName>
</protein>
<evidence type="ECO:0000256" key="1">
    <source>
        <dbReference type="ARBA" id="ARBA00022500"/>
    </source>
</evidence>
<evidence type="ECO:0000313" key="3">
    <source>
        <dbReference type="EMBL" id="RED56273.1"/>
    </source>
</evidence>
<evidence type="ECO:0000313" key="4">
    <source>
        <dbReference type="Proteomes" id="UP000256869"/>
    </source>
</evidence>
<dbReference type="PANTHER" id="PTHR39452">
    <property type="entry name" value="CHEY-P PHOSPHATASE CHEX"/>
    <property type="match status" value="1"/>
</dbReference>
<comment type="caution">
    <text evidence="3">The sequence shown here is derived from an EMBL/GenBank/DDBJ whole genome shotgun (WGS) entry which is preliminary data.</text>
</comment>